<comment type="caution">
    <text evidence="1">The sequence shown here is derived from an EMBL/GenBank/DDBJ whole genome shotgun (WGS) entry which is preliminary data.</text>
</comment>
<name>A0A512AUH0_9BACT</name>
<evidence type="ECO:0000313" key="2">
    <source>
        <dbReference type="Proteomes" id="UP000321532"/>
    </source>
</evidence>
<reference evidence="1 2" key="1">
    <citation type="submission" date="2019-07" db="EMBL/GenBank/DDBJ databases">
        <title>Whole genome shotgun sequence of Adhaeribacter aerolatus NBRC 106133.</title>
        <authorList>
            <person name="Hosoyama A."/>
            <person name="Uohara A."/>
            <person name="Ohji S."/>
            <person name="Ichikawa N."/>
        </authorList>
    </citation>
    <scope>NUCLEOTIDE SEQUENCE [LARGE SCALE GENOMIC DNA]</scope>
    <source>
        <strain evidence="1 2">NBRC 106133</strain>
    </source>
</reference>
<dbReference type="AlphaFoldDB" id="A0A512AUH0"/>
<dbReference type="RefSeq" id="WP_146895587.1">
    <property type="nucleotide sequence ID" value="NZ_BJYS01000005.1"/>
</dbReference>
<evidence type="ECO:0000313" key="1">
    <source>
        <dbReference type="EMBL" id="GEO03355.1"/>
    </source>
</evidence>
<proteinExistence type="predicted"/>
<sequence>MSLSKKITQSLLKAIDYNSSIVVKPEVILWPDHERQWEAIIPELQKEFEALLILGEYNPTSKQGPAIWIKCMVNKALPEATWGSDKTPIIYMPGISKDDLKNGAEENIALQPLIEYQYTGHVWTQENGKEWTVLAFIQNKQVGLGVKTSQDTNTKDALKKALPFIFNDDQVLYHKPVIDVDYLYSILFPEVIPSILKWLNEGENFLNKLPQEKREVFSNICQSQYGIKPEKKNLLAGAEKLGSQQNNWKQVWDYYANAPKKYPHIPILLRSAKPAVLGLGFFNLPLESWPQINEEEEEKLRKGLHSLCKDFPKDAAQKMRSLEQEHAKRRDWIWADLGETPLARALEHLVYMAEISLESIPASSIDDIKAFYVDKGFRIDQGMRLALAMVKSEQDKAVISTVINCIYKPWLETITHKFQSLVDNDCSIFSLQSAKEEPEDFVLFVDAFRFELAKEYAERLTKSNYKVELNSAWSAIPSVTPTAKPHVSPVAQSLAEASDFKDFRPQTTTAQDLTTAVFRNTLAQSGFNYISNNGSIASGQKQWREIGDIDTKGHEEQAGMVRRIEELFDQIDEVIETAAAKGINKIKIVTDHGWLLLPGGLPKENLHKDLAETRWGRCAFIKEGAKTNLLHLPWRWNKHVFVAYAPGISFFKANQEYAHGGISLHECLIPELLIHTNTKAAIKKGKIGSVKWINLNCKIEVVDGADGYKVDIRTKVSDASTSIAISRNRAVKEGKCSIMVDDAEEGNSAIVVLLDSNDNILDKSPTLVGPEA</sequence>
<dbReference type="NCBIfam" id="NF033450">
    <property type="entry name" value="BREX_PglZ_1_B"/>
    <property type="match status" value="1"/>
</dbReference>
<dbReference type="OrthoDB" id="52741at2"/>
<dbReference type="Proteomes" id="UP000321532">
    <property type="component" value="Unassembled WGS sequence"/>
</dbReference>
<keyword evidence="2" id="KW-1185">Reference proteome</keyword>
<dbReference type="EMBL" id="BJYS01000005">
    <property type="protein sequence ID" value="GEO03355.1"/>
    <property type="molecule type" value="Genomic_DNA"/>
</dbReference>
<accession>A0A512AUH0</accession>
<evidence type="ECO:0008006" key="3">
    <source>
        <dbReference type="Google" id="ProtNLM"/>
    </source>
</evidence>
<gene>
    <name evidence="1" type="ORF">AAE02nite_10190</name>
</gene>
<organism evidence="1 2">
    <name type="scientific">Adhaeribacter aerolatus</name>
    <dbReference type="NCBI Taxonomy" id="670289"/>
    <lineage>
        <taxon>Bacteria</taxon>
        <taxon>Pseudomonadati</taxon>
        <taxon>Bacteroidota</taxon>
        <taxon>Cytophagia</taxon>
        <taxon>Cytophagales</taxon>
        <taxon>Hymenobacteraceae</taxon>
        <taxon>Adhaeribacter</taxon>
    </lineage>
</organism>
<protein>
    <recommendedName>
        <fullName evidence="3">PglZ domain-containing protein</fullName>
    </recommendedName>
</protein>